<dbReference type="EMBL" id="JAVREM010000007">
    <property type="protein sequence ID" value="MDT0318533.1"/>
    <property type="molecule type" value="Genomic_DNA"/>
</dbReference>
<evidence type="ECO:0000313" key="2">
    <source>
        <dbReference type="Proteomes" id="UP001183420"/>
    </source>
</evidence>
<reference evidence="2" key="1">
    <citation type="submission" date="2023-07" db="EMBL/GenBank/DDBJ databases">
        <title>30 novel species of actinomycetes from the DSMZ collection.</title>
        <authorList>
            <person name="Nouioui I."/>
        </authorList>
    </citation>
    <scope>NUCLEOTIDE SEQUENCE [LARGE SCALE GENOMIC DNA]</scope>
    <source>
        <strain evidence="2">DSM 44918</strain>
    </source>
</reference>
<comment type="caution">
    <text evidence="1">The sequence shown here is derived from an EMBL/GenBank/DDBJ whole genome shotgun (WGS) entry which is preliminary data.</text>
</comment>
<protein>
    <submittedName>
        <fullName evidence="1">Uncharacterized protein</fullName>
    </submittedName>
</protein>
<dbReference type="Proteomes" id="UP001183420">
    <property type="component" value="Unassembled WGS sequence"/>
</dbReference>
<proteinExistence type="predicted"/>
<evidence type="ECO:0000313" key="1">
    <source>
        <dbReference type="EMBL" id="MDT0318533.1"/>
    </source>
</evidence>
<keyword evidence="2" id="KW-1185">Reference proteome</keyword>
<gene>
    <name evidence="1" type="ORF">RNC47_09320</name>
</gene>
<name>A0ABU2LLS8_9ACTN</name>
<sequence>MTTDSYVFEESPDGEDREFWAQTAGSICHTLEIRDTGEAVSLDLWSEAIDLDAPEWSGRVEMHITYSDVRKMIARLTRICERHEMDLG</sequence>
<accession>A0ABU2LLS8</accession>
<dbReference type="RefSeq" id="WP_311597276.1">
    <property type="nucleotide sequence ID" value="NZ_JAVREM010000007.1"/>
</dbReference>
<organism evidence="1 2">
    <name type="scientific">Streptomyces millisiae</name>
    <dbReference type="NCBI Taxonomy" id="3075542"/>
    <lineage>
        <taxon>Bacteria</taxon>
        <taxon>Bacillati</taxon>
        <taxon>Actinomycetota</taxon>
        <taxon>Actinomycetes</taxon>
        <taxon>Kitasatosporales</taxon>
        <taxon>Streptomycetaceae</taxon>
        <taxon>Streptomyces</taxon>
    </lineage>
</organism>